<sequence length="321" mass="36388">MTIDDFNDDDYYEFTPPTPEKQHARLVAPHQLTAAGIPCILWGEDALQFVHRVATHLFDQQILVPDELLESAAATLQNELTAGTLDYPKAIRLRHKDLAPEDMVDSSYVLHPLPSHVLLLPQSYYGINLPNERSRFRSMVPPNESILVPEFHTFIEGLVHFIVNPPIPQQTGAEKHRIYIGYLCSWRVQYDSRNLPPVGVLLPEEEKILGELETEDACWYISCKFLSRRLIEEKQIVEYKQEKLAATNKTHEHHELAKIHGENHKASFVPHLSLFQGVNGHRAPSSSMSQSSYRDGPNCYCVSIPASFASVPGMMSEAVKR</sequence>
<accession>A0AAW0E7S6</accession>
<comment type="caution">
    <text evidence="1">The sequence shown here is derived from an EMBL/GenBank/DDBJ whole genome shotgun (WGS) entry which is preliminary data.</text>
</comment>
<name>A0AAW0E7S6_9AGAR</name>
<organism evidence="1 2">
    <name type="scientific">Favolaschia claudopus</name>
    <dbReference type="NCBI Taxonomy" id="2862362"/>
    <lineage>
        <taxon>Eukaryota</taxon>
        <taxon>Fungi</taxon>
        <taxon>Dikarya</taxon>
        <taxon>Basidiomycota</taxon>
        <taxon>Agaricomycotina</taxon>
        <taxon>Agaricomycetes</taxon>
        <taxon>Agaricomycetidae</taxon>
        <taxon>Agaricales</taxon>
        <taxon>Marasmiineae</taxon>
        <taxon>Mycenaceae</taxon>
        <taxon>Favolaschia</taxon>
    </lineage>
</organism>
<evidence type="ECO:0000313" key="2">
    <source>
        <dbReference type="Proteomes" id="UP001362999"/>
    </source>
</evidence>
<keyword evidence="2" id="KW-1185">Reference proteome</keyword>
<dbReference type="EMBL" id="JAWWNJ010000002">
    <property type="protein sequence ID" value="KAK7061306.1"/>
    <property type="molecule type" value="Genomic_DNA"/>
</dbReference>
<reference evidence="1 2" key="1">
    <citation type="journal article" date="2024" name="J Genomics">
        <title>Draft genome sequencing and assembly of Favolaschia claudopus CIRM-BRFM 2984 isolated from oak limbs.</title>
        <authorList>
            <person name="Navarro D."/>
            <person name="Drula E."/>
            <person name="Chaduli D."/>
            <person name="Cazenave R."/>
            <person name="Ahrendt S."/>
            <person name="Wang J."/>
            <person name="Lipzen A."/>
            <person name="Daum C."/>
            <person name="Barry K."/>
            <person name="Grigoriev I.V."/>
            <person name="Favel A."/>
            <person name="Rosso M.N."/>
            <person name="Martin F."/>
        </authorList>
    </citation>
    <scope>NUCLEOTIDE SEQUENCE [LARGE SCALE GENOMIC DNA]</scope>
    <source>
        <strain evidence="1 2">CIRM-BRFM 2984</strain>
    </source>
</reference>
<proteinExistence type="predicted"/>
<dbReference type="AlphaFoldDB" id="A0AAW0E7S6"/>
<evidence type="ECO:0000313" key="1">
    <source>
        <dbReference type="EMBL" id="KAK7061306.1"/>
    </source>
</evidence>
<protein>
    <submittedName>
        <fullName evidence="1">Uncharacterized protein</fullName>
    </submittedName>
</protein>
<dbReference type="Proteomes" id="UP001362999">
    <property type="component" value="Unassembled WGS sequence"/>
</dbReference>
<gene>
    <name evidence="1" type="ORF">R3P38DRAFT_3166285</name>
</gene>